<organism evidence="1 2">
    <name type="scientific">Rhizophagus irregularis (strain DAOM 181602 / DAOM 197198 / MUCL 43194)</name>
    <name type="common">Arbuscular mycorrhizal fungus</name>
    <name type="synonym">Glomus intraradices</name>
    <dbReference type="NCBI Taxonomy" id="747089"/>
    <lineage>
        <taxon>Eukaryota</taxon>
        <taxon>Fungi</taxon>
        <taxon>Fungi incertae sedis</taxon>
        <taxon>Mucoromycota</taxon>
        <taxon>Glomeromycotina</taxon>
        <taxon>Glomeromycetes</taxon>
        <taxon>Glomerales</taxon>
        <taxon>Glomeraceae</taxon>
        <taxon>Rhizophagus</taxon>
    </lineage>
</organism>
<evidence type="ECO:0000313" key="2">
    <source>
        <dbReference type="Proteomes" id="UP000018888"/>
    </source>
</evidence>
<keyword evidence="2" id="KW-1185">Reference proteome</keyword>
<dbReference type="Proteomes" id="UP000018888">
    <property type="component" value="Unassembled WGS sequence"/>
</dbReference>
<dbReference type="AlphaFoldDB" id="A0A2P4Q8P8"/>
<proteinExistence type="predicted"/>
<evidence type="ECO:0000313" key="1">
    <source>
        <dbReference type="EMBL" id="POG74023.1"/>
    </source>
</evidence>
<accession>A0A2P4Q8P8</accession>
<reference evidence="1 2" key="2">
    <citation type="journal article" date="2018" name="New Phytol.">
        <title>High intraspecific genome diversity in the model arbuscular mycorrhizal symbiont Rhizophagus irregularis.</title>
        <authorList>
            <person name="Chen E.C.H."/>
            <person name="Morin E."/>
            <person name="Beaudet D."/>
            <person name="Noel J."/>
            <person name="Yildirir G."/>
            <person name="Ndikumana S."/>
            <person name="Charron P."/>
            <person name="St-Onge C."/>
            <person name="Giorgi J."/>
            <person name="Kruger M."/>
            <person name="Marton T."/>
            <person name="Ropars J."/>
            <person name="Grigoriev I.V."/>
            <person name="Hainaut M."/>
            <person name="Henrissat B."/>
            <person name="Roux C."/>
            <person name="Martin F."/>
            <person name="Corradi N."/>
        </authorList>
    </citation>
    <scope>NUCLEOTIDE SEQUENCE [LARGE SCALE GENOMIC DNA]</scope>
    <source>
        <strain evidence="1 2">DAOM 197198</strain>
    </source>
</reference>
<dbReference type="EMBL" id="AUPC02000076">
    <property type="protein sequence ID" value="POG74023.1"/>
    <property type="molecule type" value="Genomic_DNA"/>
</dbReference>
<sequence length="91" mass="9772">MTVGEMIVGETSVGEIIVGEIIVGEMIVGEMIVSEMILKSCPFAQPFIGGNTNYILNDENINLDGINNCYLEIALSASMSGNDSDKSFNYS</sequence>
<protein>
    <submittedName>
        <fullName evidence="1">Uncharacterized protein</fullName>
    </submittedName>
</protein>
<reference evidence="1 2" key="1">
    <citation type="journal article" date="2013" name="Proc. Natl. Acad. Sci. U.S.A.">
        <title>Genome of an arbuscular mycorrhizal fungus provides insight into the oldest plant symbiosis.</title>
        <authorList>
            <person name="Tisserant E."/>
            <person name="Malbreil M."/>
            <person name="Kuo A."/>
            <person name="Kohler A."/>
            <person name="Symeonidi A."/>
            <person name="Balestrini R."/>
            <person name="Charron P."/>
            <person name="Duensing N."/>
            <person name="Frei Dit Frey N."/>
            <person name="Gianinazzi-Pearson V."/>
            <person name="Gilbert L.B."/>
            <person name="Handa Y."/>
            <person name="Herr J.R."/>
            <person name="Hijri M."/>
            <person name="Koul R."/>
            <person name="Kawaguchi M."/>
            <person name="Krajinski F."/>
            <person name="Lammers P.J."/>
            <person name="Masclaux F.G."/>
            <person name="Murat C."/>
            <person name="Morin E."/>
            <person name="Ndikumana S."/>
            <person name="Pagni M."/>
            <person name="Petitpierre D."/>
            <person name="Requena N."/>
            <person name="Rosikiewicz P."/>
            <person name="Riley R."/>
            <person name="Saito K."/>
            <person name="San Clemente H."/>
            <person name="Shapiro H."/>
            <person name="van Tuinen D."/>
            <person name="Becard G."/>
            <person name="Bonfante P."/>
            <person name="Paszkowski U."/>
            <person name="Shachar-Hill Y.Y."/>
            <person name="Tuskan G.A."/>
            <person name="Young P.W."/>
            <person name="Sanders I.R."/>
            <person name="Henrissat B."/>
            <person name="Rensing S.A."/>
            <person name="Grigoriev I.V."/>
            <person name="Corradi N."/>
            <person name="Roux C."/>
            <person name="Martin F."/>
        </authorList>
    </citation>
    <scope>NUCLEOTIDE SEQUENCE [LARGE SCALE GENOMIC DNA]</scope>
    <source>
        <strain evidence="1 2">DAOM 197198</strain>
    </source>
</reference>
<comment type="caution">
    <text evidence="1">The sequence shown here is derived from an EMBL/GenBank/DDBJ whole genome shotgun (WGS) entry which is preliminary data.</text>
</comment>
<name>A0A2P4Q8P8_RHIID</name>
<gene>
    <name evidence="1" type="ORF">GLOIN_2v1771809</name>
</gene>